<reference evidence="2" key="1">
    <citation type="submission" date="2020-05" db="EMBL/GenBank/DDBJ databases">
        <title>Genomic Encyclopedia of Type Strains, Phase IV (KMG-V): Genome sequencing to study the core and pangenomes of soil and plant-associated prokaryotes.</title>
        <authorList>
            <person name="Whitman W."/>
        </authorList>
    </citation>
    <scope>NUCLEOTIDE SEQUENCE</scope>
    <source>
        <strain evidence="2">16F</strain>
    </source>
</reference>
<proteinExistence type="predicted"/>
<dbReference type="EMBL" id="JABSNO010000013">
    <property type="protein sequence ID" value="NRS92907.1"/>
    <property type="molecule type" value="Genomic_DNA"/>
</dbReference>
<protein>
    <recommendedName>
        <fullName evidence="1">DUF2007 domain-containing protein</fullName>
    </recommendedName>
</protein>
<accession>A0A8J8GAC3</accession>
<dbReference type="Pfam" id="PF09413">
    <property type="entry name" value="DUF2007"/>
    <property type="match status" value="1"/>
</dbReference>
<sequence length="83" mass="9435">MERETRVVVFESENPAEIQLIKSKLEDANISNFMQNSYMSFMSTPTAATLKLQVNLTDEKQAFEIIDAFLKESDLDLNSTQAN</sequence>
<evidence type="ECO:0000259" key="1">
    <source>
        <dbReference type="Pfam" id="PF09413"/>
    </source>
</evidence>
<dbReference type="AlphaFoldDB" id="A0A8J8GAC3"/>
<organism evidence="2 3">
    <name type="scientific">Frigoriflavimonas asaccharolytica</name>
    <dbReference type="NCBI Taxonomy" id="2735899"/>
    <lineage>
        <taxon>Bacteria</taxon>
        <taxon>Pseudomonadati</taxon>
        <taxon>Bacteroidota</taxon>
        <taxon>Flavobacteriia</taxon>
        <taxon>Flavobacteriales</taxon>
        <taxon>Weeksellaceae</taxon>
        <taxon>Frigoriflavimonas</taxon>
    </lineage>
</organism>
<gene>
    <name evidence="2" type="ORF">HNQ03_001988</name>
</gene>
<feature type="domain" description="DUF2007" evidence="1">
    <location>
        <begin position="9"/>
        <end position="66"/>
    </location>
</feature>
<comment type="caution">
    <text evidence="2">The sequence shown here is derived from an EMBL/GenBank/DDBJ whole genome shotgun (WGS) entry which is preliminary data.</text>
</comment>
<evidence type="ECO:0000313" key="3">
    <source>
        <dbReference type="Proteomes" id="UP000610746"/>
    </source>
</evidence>
<dbReference type="InterPro" id="IPR018551">
    <property type="entry name" value="DUF2007"/>
</dbReference>
<evidence type="ECO:0000313" key="2">
    <source>
        <dbReference type="EMBL" id="NRS92907.1"/>
    </source>
</evidence>
<dbReference type="Proteomes" id="UP000610746">
    <property type="component" value="Unassembled WGS sequence"/>
</dbReference>
<dbReference type="Gene3D" id="3.30.70.790">
    <property type="entry name" value="UreE, C-terminal domain"/>
    <property type="match status" value="1"/>
</dbReference>
<keyword evidence="3" id="KW-1185">Reference proteome</keyword>
<name>A0A8J8GAC3_9FLAO</name>
<dbReference type="RefSeq" id="WP_173779488.1">
    <property type="nucleotide sequence ID" value="NZ_JABSNO010000013.1"/>
</dbReference>